<keyword evidence="5" id="KW-1185">Reference proteome</keyword>
<evidence type="ECO:0000256" key="1">
    <source>
        <dbReference type="SAM" id="MobiDB-lite"/>
    </source>
</evidence>
<feature type="signal peptide" evidence="2">
    <location>
        <begin position="1"/>
        <end position="17"/>
    </location>
</feature>
<dbReference type="Proteomes" id="UP000663852">
    <property type="component" value="Unassembled WGS sequence"/>
</dbReference>
<evidence type="ECO:0000256" key="2">
    <source>
        <dbReference type="SAM" id="SignalP"/>
    </source>
</evidence>
<evidence type="ECO:0000313" key="5">
    <source>
        <dbReference type="Proteomes" id="UP000663828"/>
    </source>
</evidence>
<gene>
    <name evidence="3" type="ORF">EDS130_LOCUS10886</name>
    <name evidence="4" type="ORF">XAT740_LOCUS48118</name>
</gene>
<dbReference type="OrthoDB" id="10064992at2759"/>
<keyword evidence="2" id="KW-0732">Signal</keyword>
<accession>A0A816B5H8</accession>
<comment type="caution">
    <text evidence="4">The sequence shown here is derived from an EMBL/GenBank/DDBJ whole genome shotgun (WGS) entry which is preliminary data.</text>
</comment>
<feature type="compositionally biased region" description="Low complexity" evidence="1">
    <location>
        <begin position="168"/>
        <end position="187"/>
    </location>
</feature>
<sequence length="217" mass="23478">MIRSILIVLFIIYSINSNPVERDGNEVCELKGFFVTKNKYGWAKRGNQIICTCPDGQYTIDKPCRICDREDICGENSLCSEELAISEPTARFICFCASGGYLLGEKCPAVTGTTTITPTTIAPVTTTTSIVQATTTTTAVDLTTTTTTTTQTTTSTTTQTITITTQTTTTSTTTQTTTNTSTETSTTPGCAPRSSSSRPFMQPTIIILLNLIYFFTK</sequence>
<dbReference type="AlphaFoldDB" id="A0A816B5H8"/>
<feature type="region of interest" description="Disordered" evidence="1">
    <location>
        <begin position="168"/>
        <end position="197"/>
    </location>
</feature>
<protein>
    <submittedName>
        <fullName evidence="4">Uncharacterized protein</fullName>
    </submittedName>
</protein>
<evidence type="ECO:0000313" key="3">
    <source>
        <dbReference type="EMBL" id="CAF0923266.1"/>
    </source>
</evidence>
<reference evidence="4" key="1">
    <citation type="submission" date="2021-02" db="EMBL/GenBank/DDBJ databases">
        <authorList>
            <person name="Nowell W R."/>
        </authorList>
    </citation>
    <scope>NUCLEOTIDE SEQUENCE</scope>
</reference>
<feature type="chain" id="PRO_5036229624" evidence="2">
    <location>
        <begin position="18"/>
        <end position="217"/>
    </location>
</feature>
<name>A0A816B5H8_ADIRI</name>
<organism evidence="4 5">
    <name type="scientific">Adineta ricciae</name>
    <name type="common">Rotifer</name>
    <dbReference type="NCBI Taxonomy" id="249248"/>
    <lineage>
        <taxon>Eukaryota</taxon>
        <taxon>Metazoa</taxon>
        <taxon>Spiralia</taxon>
        <taxon>Gnathifera</taxon>
        <taxon>Rotifera</taxon>
        <taxon>Eurotatoria</taxon>
        <taxon>Bdelloidea</taxon>
        <taxon>Adinetida</taxon>
        <taxon>Adinetidae</taxon>
        <taxon>Adineta</taxon>
    </lineage>
</organism>
<dbReference type="Proteomes" id="UP000663828">
    <property type="component" value="Unassembled WGS sequence"/>
</dbReference>
<dbReference type="EMBL" id="CAJNOJ010000038">
    <property type="protein sequence ID" value="CAF0923266.1"/>
    <property type="molecule type" value="Genomic_DNA"/>
</dbReference>
<evidence type="ECO:0000313" key="4">
    <source>
        <dbReference type="EMBL" id="CAF1604516.1"/>
    </source>
</evidence>
<proteinExistence type="predicted"/>
<dbReference type="EMBL" id="CAJNOR010006836">
    <property type="protein sequence ID" value="CAF1604516.1"/>
    <property type="molecule type" value="Genomic_DNA"/>
</dbReference>